<dbReference type="GO" id="GO:0005506">
    <property type="term" value="F:iron ion binding"/>
    <property type="evidence" value="ECO:0007669"/>
    <property type="project" value="InterPro"/>
</dbReference>
<evidence type="ECO:0000313" key="5">
    <source>
        <dbReference type="Proteomes" id="UP001066276"/>
    </source>
</evidence>
<comment type="similarity">
    <text evidence="1">Belongs to the cytochrome P450 family.</text>
</comment>
<dbReference type="InterPro" id="IPR050182">
    <property type="entry name" value="Cytochrome_P450_fam2"/>
</dbReference>
<dbReference type="EMBL" id="JANPWB010000013">
    <property type="protein sequence ID" value="KAJ1107335.1"/>
    <property type="molecule type" value="Genomic_DNA"/>
</dbReference>
<keyword evidence="2" id="KW-0479">Metal-binding</keyword>
<evidence type="ECO:0000256" key="1">
    <source>
        <dbReference type="ARBA" id="ARBA00010617"/>
    </source>
</evidence>
<dbReference type="PANTHER" id="PTHR24300">
    <property type="entry name" value="CYTOCHROME P450 508A4-RELATED"/>
    <property type="match status" value="1"/>
</dbReference>
<keyword evidence="3" id="KW-0408">Iron</keyword>
<gene>
    <name evidence="4" type="ORF">NDU88_004727</name>
</gene>
<dbReference type="SUPFAM" id="SSF48264">
    <property type="entry name" value="Cytochrome P450"/>
    <property type="match status" value="1"/>
</dbReference>
<reference evidence="4" key="1">
    <citation type="journal article" date="2022" name="bioRxiv">
        <title>Sequencing and chromosome-scale assembly of the giantPleurodeles waltlgenome.</title>
        <authorList>
            <person name="Brown T."/>
            <person name="Elewa A."/>
            <person name="Iarovenko S."/>
            <person name="Subramanian E."/>
            <person name="Araus A.J."/>
            <person name="Petzold A."/>
            <person name="Susuki M."/>
            <person name="Suzuki K.-i.T."/>
            <person name="Hayashi T."/>
            <person name="Toyoda A."/>
            <person name="Oliveira C."/>
            <person name="Osipova E."/>
            <person name="Leigh N.D."/>
            <person name="Simon A."/>
            <person name="Yun M.H."/>
        </authorList>
    </citation>
    <scope>NUCLEOTIDE SEQUENCE</scope>
    <source>
        <strain evidence="4">20211129_DDA</strain>
        <tissue evidence="4">Liver</tissue>
    </source>
</reference>
<dbReference type="GO" id="GO:0006805">
    <property type="term" value="P:xenobiotic metabolic process"/>
    <property type="evidence" value="ECO:0007669"/>
    <property type="project" value="TreeGrafter"/>
</dbReference>
<dbReference type="Pfam" id="PF00067">
    <property type="entry name" value="p450"/>
    <property type="match status" value="1"/>
</dbReference>
<keyword evidence="5" id="KW-1185">Reference proteome</keyword>
<dbReference type="Gene3D" id="1.10.630.10">
    <property type="entry name" value="Cytochrome P450"/>
    <property type="match status" value="1"/>
</dbReference>
<dbReference type="Proteomes" id="UP001066276">
    <property type="component" value="Chromosome 9"/>
</dbReference>
<dbReference type="InterPro" id="IPR036396">
    <property type="entry name" value="Cyt_P450_sf"/>
</dbReference>
<dbReference type="GO" id="GO:0019373">
    <property type="term" value="P:epoxygenase P450 pathway"/>
    <property type="evidence" value="ECO:0007669"/>
    <property type="project" value="TreeGrafter"/>
</dbReference>
<evidence type="ECO:0000256" key="3">
    <source>
        <dbReference type="ARBA" id="ARBA00023004"/>
    </source>
</evidence>
<dbReference type="AlphaFoldDB" id="A0AAV7MX75"/>
<dbReference type="GO" id="GO:0005737">
    <property type="term" value="C:cytoplasm"/>
    <property type="evidence" value="ECO:0007669"/>
    <property type="project" value="TreeGrafter"/>
</dbReference>
<dbReference type="GO" id="GO:0016712">
    <property type="term" value="F:oxidoreductase activity, acting on paired donors, with incorporation or reduction of molecular oxygen, reduced flavin or flavoprotein as one donor, and incorporation of one atom of oxygen"/>
    <property type="evidence" value="ECO:0007669"/>
    <property type="project" value="TreeGrafter"/>
</dbReference>
<dbReference type="GO" id="GO:0008392">
    <property type="term" value="F:arachidonate epoxygenase activity"/>
    <property type="evidence" value="ECO:0007669"/>
    <property type="project" value="TreeGrafter"/>
</dbReference>
<dbReference type="PANTHER" id="PTHR24300:SF424">
    <property type="entry name" value="CYTOCHROME P450"/>
    <property type="match status" value="1"/>
</dbReference>
<evidence type="ECO:0000256" key="2">
    <source>
        <dbReference type="ARBA" id="ARBA00022723"/>
    </source>
</evidence>
<dbReference type="GO" id="GO:0020037">
    <property type="term" value="F:heme binding"/>
    <property type="evidence" value="ECO:0007669"/>
    <property type="project" value="InterPro"/>
</dbReference>
<dbReference type="InterPro" id="IPR001128">
    <property type="entry name" value="Cyt_P450"/>
</dbReference>
<organism evidence="4 5">
    <name type="scientific">Pleurodeles waltl</name>
    <name type="common">Iberian ribbed newt</name>
    <dbReference type="NCBI Taxonomy" id="8319"/>
    <lineage>
        <taxon>Eukaryota</taxon>
        <taxon>Metazoa</taxon>
        <taxon>Chordata</taxon>
        <taxon>Craniata</taxon>
        <taxon>Vertebrata</taxon>
        <taxon>Euteleostomi</taxon>
        <taxon>Amphibia</taxon>
        <taxon>Batrachia</taxon>
        <taxon>Caudata</taxon>
        <taxon>Salamandroidea</taxon>
        <taxon>Salamandridae</taxon>
        <taxon>Pleurodelinae</taxon>
        <taxon>Pleurodeles</taxon>
    </lineage>
</organism>
<protein>
    <submittedName>
        <fullName evidence="4">Uncharacterized protein</fullName>
    </submittedName>
</protein>
<accession>A0AAV7MX75</accession>
<evidence type="ECO:0000313" key="4">
    <source>
        <dbReference type="EMBL" id="KAJ1107335.1"/>
    </source>
</evidence>
<proteinExistence type="inferred from homology"/>
<name>A0AAV7MX75_PLEWA</name>
<sequence length="100" mass="11362">MGPRPVVVLCGYDAVKEALVDLGEEFSGRGKMPAVQRVLHDFGIISGNGERWKQLRRFSLMTLRNFGMGKKSIEERIQEEALFLVEELKQMKGSVWSSVY</sequence>
<comment type="caution">
    <text evidence="4">The sequence shown here is derived from an EMBL/GenBank/DDBJ whole genome shotgun (WGS) entry which is preliminary data.</text>
</comment>